<keyword evidence="5 6" id="KW-0472">Membrane</keyword>
<evidence type="ECO:0000256" key="3">
    <source>
        <dbReference type="ARBA" id="ARBA00022692"/>
    </source>
</evidence>
<evidence type="ECO:0000313" key="7">
    <source>
        <dbReference type="EMBL" id="ORX61622.1"/>
    </source>
</evidence>
<dbReference type="InterPro" id="IPR011701">
    <property type="entry name" value="MFS"/>
</dbReference>
<dbReference type="OrthoDB" id="2985014at2759"/>
<gene>
    <name evidence="7" type="ORF">DM01DRAFT_1361374</name>
</gene>
<accession>A0A1X2GUC2</accession>
<comment type="caution">
    <text evidence="7">The sequence shown here is derived from an EMBL/GenBank/DDBJ whole genome shotgun (WGS) entry which is preliminary data.</text>
</comment>
<dbReference type="Proteomes" id="UP000242146">
    <property type="component" value="Unassembled WGS sequence"/>
</dbReference>
<feature type="transmembrane region" description="Helical" evidence="6">
    <location>
        <begin position="56"/>
        <end position="76"/>
    </location>
</feature>
<dbReference type="Gene3D" id="1.20.1250.20">
    <property type="entry name" value="MFS general substrate transporter like domains"/>
    <property type="match status" value="3"/>
</dbReference>
<evidence type="ECO:0000256" key="1">
    <source>
        <dbReference type="ARBA" id="ARBA00004141"/>
    </source>
</evidence>
<keyword evidence="8" id="KW-1185">Reference proteome</keyword>
<evidence type="ECO:0000256" key="6">
    <source>
        <dbReference type="SAM" id="Phobius"/>
    </source>
</evidence>
<keyword evidence="3 6" id="KW-0812">Transmembrane</keyword>
<sequence length="419" mass="46828">MTEKPEQKTIDLEQVDYVQEDYDPEVEKRIVRSNIGNAKLGGLEEDLNLTPQQYQWSLSIFYFGYVIFDVPSNIVLRRWRPSTWLGLIMFLWGVTATAMAGAKDFATLATGRIFLGVFEAGQISQTTLHTWQWLFLIEGLPSVVCAVAAIFILPDDPETCKFLTEDERVVAVGRLAKDAGASNSHSFSWAQVISVLYDWKTWVYSMIYITGTSALQGVTLFLPSIIKQMGHWGSAEAQALTTPPYFLAFLATVALSWSSDKFFERSFHMIFSNCVGLVGFFLLMFVDHSNLGVHYFATCLVTMGLYANVSIKAAWFNNNFNGLTRRAVGSAIIISIGTIGGAIGGQIYYDPADNYFHGNLIAVCLVVAQSLLVIGTRLYLMYENKRRSALTDEAKELEIEKYGGIDLAGDRNPDFRYVL</sequence>
<dbReference type="InterPro" id="IPR036259">
    <property type="entry name" value="MFS_trans_sf"/>
</dbReference>
<dbReference type="PANTHER" id="PTHR43791">
    <property type="entry name" value="PERMEASE-RELATED"/>
    <property type="match status" value="1"/>
</dbReference>
<dbReference type="SUPFAM" id="SSF103473">
    <property type="entry name" value="MFS general substrate transporter"/>
    <property type="match status" value="1"/>
</dbReference>
<dbReference type="EMBL" id="MCGT01000003">
    <property type="protein sequence ID" value="ORX61622.1"/>
    <property type="molecule type" value="Genomic_DNA"/>
</dbReference>
<feature type="transmembrane region" description="Helical" evidence="6">
    <location>
        <begin position="133"/>
        <end position="153"/>
    </location>
</feature>
<reference evidence="7 8" key="1">
    <citation type="submission" date="2016-07" db="EMBL/GenBank/DDBJ databases">
        <title>Pervasive Adenine N6-methylation of Active Genes in Fungi.</title>
        <authorList>
            <consortium name="DOE Joint Genome Institute"/>
            <person name="Mondo S.J."/>
            <person name="Dannebaum R.O."/>
            <person name="Kuo R.C."/>
            <person name="Labutti K."/>
            <person name="Haridas S."/>
            <person name="Kuo A."/>
            <person name="Salamov A."/>
            <person name="Ahrendt S.R."/>
            <person name="Lipzen A."/>
            <person name="Sullivan W."/>
            <person name="Andreopoulos W.B."/>
            <person name="Clum A."/>
            <person name="Lindquist E."/>
            <person name="Daum C."/>
            <person name="Ramamoorthy G.K."/>
            <person name="Gryganskyi A."/>
            <person name="Culley D."/>
            <person name="Magnuson J.K."/>
            <person name="James T.Y."/>
            <person name="O'Malley M.A."/>
            <person name="Stajich J.E."/>
            <person name="Spatafora J.W."/>
            <person name="Visel A."/>
            <person name="Grigoriev I.V."/>
        </authorList>
    </citation>
    <scope>NUCLEOTIDE SEQUENCE [LARGE SCALE GENOMIC DNA]</scope>
    <source>
        <strain evidence="7 8">NRRL 3301</strain>
    </source>
</reference>
<keyword evidence="4 6" id="KW-1133">Transmembrane helix</keyword>
<protein>
    <submittedName>
        <fullName evidence="7">MFS general substrate transporter</fullName>
    </submittedName>
</protein>
<feature type="transmembrane region" description="Helical" evidence="6">
    <location>
        <begin position="355"/>
        <end position="380"/>
    </location>
</feature>
<proteinExistence type="predicted"/>
<dbReference type="Pfam" id="PF07690">
    <property type="entry name" value="MFS_1"/>
    <property type="match status" value="2"/>
</dbReference>
<dbReference type="AlphaFoldDB" id="A0A1X2GUC2"/>
<dbReference type="STRING" id="101127.A0A1X2GUC2"/>
<dbReference type="PANTHER" id="PTHR43791:SF36">
    <property type="entry name" value="TRANSPORTER, PUTATIVE (AFU_ORTHOLOGUE AFUA_6G08340)-RELATED"/>
    <property type="match status" value="1"/>
</dbReference>
<feature type="transmembrane region" description="Helical" evidence="6">
    <location>
        <begin position="202"/>
        <end position="226"/>
    </location>
</feature>
<dbReference type="FunFam" id="1.20.1250.20:FF:000013">
    <property type="entry name" value="MFS general substrate transporter"/>
    <property type="match status" value="1"/>
</dbReference>
<keyword evidence="2" id="KW-0813">Transport</keyword>
<comment type="subcellular location">
    <subcellularLocation>
        <location evidence="1">Membrane</location>
        <topology evidence="1">Multi-pass membrane protein</topology>
    </subcellularLocation>
</comment>
<evidence type="ECO:0000313" key="8">
    <source>
        <dbReference type="Proteomes" id="UP000242146"/>
    </source>
</evidence>
<dbReference type="GO" id="GO:0022857">
    <property type="term" value="F:transmembrane transporter activity"/>
    <property type="evidence" value="ECO:0007669"/>
    <property type="project" value="InterPro"/>
</dbReference>
<dbReference type="GO" id="GO:0016020">
    <property type="term" value="C:membrane"/>
    <property type="evidence" value="ECO:0007669"/>
    <property type="project" value="UniProtKB-SubCell"/>
</dbReference>
<evidence type="ECO:0000256" key="2">
    <source>
        <dbReference type="ARBA" id="ARBA00022448"/>
    </source>
</evidence>
<feature type="transmembrane region" description="Helical" evidence="6">
    <location>
        <begin position="327"/>
        <end position="349"/>
    </location>
</feature>
<feature type="transmembrane region" description="Helical" evidence="6">
    <location>
        <begin position="83"/>
        <end position="102"/>
    </location>
</feature>
<organism evidence="7 8">
    <name type="scientific">Hesseltinella vesiculosa</name>
    <dbReference type="NCBI Taxonomy" id="101127"/>
    <lineage>
        <taxon>Eukaryota</taxon>
        <taxon>Fungi</taxon>
        <taxon>Fungi incertae sedis</taxon>
        <taxon>Mucoromycota</taxon>
        <taxon>Mucoromycotina</taxon>
        <taxon>Mucoromycetes</taxon>
        <taxon>Mucorales</taxon>
        <taxon>Cunninghamellaceae</taxon>
        <taxon>Hesseltinella</taxon>
    </lineage>
</organism>
<evidence type="ECO:0000256" key="4">
    <source>
        <dbReference type="ARBA" id="ARBA00022989"/>
    </source>
</evidence>
<feature type="transmembrane region" description="Helical" evidence="6">
    <location>
        <begin position="238"/>
        <end position="257"/>
    </location>
</feature>
<evidence type="ECO:0000256" key="5">
    <source>
        <dbReference type="ARBA" id="ARBA00023136"/>
    </source>
</evidence>
<name>A0A1X2GUC2_9FUNG</name>
<feature type="transmembrane region" description="Helical" evidence="6">
    <location>
        <begin position="269"/>
        <end position="286"/>
    </location>
</feature>
<feature type="transmembrane region" description="Helical" evidence="6">
    <location>
        <begin position="292"/>
        <end position="315"/>
    </location>
</feature>